<dbReference type="STRING" id="29367.CLPUN_00850"/>
<evidence type="ECO:0000313" key="2">
    <source>
        <dbReference type="Proteomes" id="UP000190890"/>
    </source>
</evidence>
<keyword evidence="2" id="KW-1185">Reference proteome</keyword>
<gene>
    <name evidence="1" type="ORF">CLPUN_00850</name>
</gene>
<dbReference type="Pfam" id="PF08843">
    <property type="entry name" value="AbiEii"/>
    <property type="match status" value="1"/>
</dbReference>
<protein>
    <recommendedName>
        <fullName evidence="3">Nucleotidyl transferase AbiEii toxin, Type IV TA system</fullName>
    </recommendedName>
</protein>
<dbReference type="InterPro" id="IPR014942">
    <property type="entry name" value="AbiEii"/>
</dbReference>
<name>A0A1S8TXN0_9CLOT</name>
<dbReference type="RefSeq" id="WP_077845417.1">
    <property type="nucleotide sequence ID" value="NZ_LZZM01000006.1"/>
</dbReference>
<evidence type="ECO:0000313" key="1">
    <source>
        <dbReference type="EMBL" id="OOM82553.1"/>
    </source>
</evidence>
<comment type="caution">
    <text evidence="1">The sequence shown here is derived from an EMBL/GenBank/DDBJ whole genome shotgun (WGS) entry which is preliminary data.</text>
</comment>
<dbReference type="Gene3D" id="3.10.450.620">
    <property type="entry name" value="JHP933, nucleotidyltransferase-like core domain"/>
    <property type="match status" value="1"/>
</dbReference>
<dbReference type="EMBL" id="LZZM01000006">
    <property type="protein sequence ID" value="OOM82553.1"/>
    <property type="molecule type" value="Genomic_DNA"/>
</dbReference>
<organism evidence="1 2">
    <name type="scientific">Clostridium puniceum</name>
    <dbReference type="NCBI Taxonomy" id="29367"/>
    <lineage>
        <taxon>Bacteria</taxon>
        <taxon>Bacillati</taxon>
        <taxon>Bacillota</taxon>
        <taxon>Clostridia</taxon>
        <taxon>Eubacteriales</taxon>
        <taxon>Clostridiaceae</taxon>
        <taxon>Clostridium</taxon>
    </lineage>
</organism>
<dbReference type="Proteomes" id="UP000190890">
    <property type="component" value="Unassembled WGS sequence"/>
</dbReference>
<proteinExistence type="predicted"/>
<accession>A0A1S8TXN0</accession>
<evidence type="ECO:0008006" key="3">
    <source>
        <dbReference type="Google" id="ProtNLM"/>
    </source>
</evidence>
<dbReference type="AlphaFoldDB" id="A0A1S8TXN0"/>
<sequence>MKNAMQFKAYIKKMAIEKNISAQLVLQNYMLERLLERISKSKYSSNIILKGGFLIGAIVGIDSRTTMDLDTTIKALKVSKENIKDIFEEIIQVDLDDEIKFNIKNVDDIREKDEYTGIRVSLEALYPPLAVPLKVDVTTGDKITPKEIEYKFKLIFDENKEITILAYNLETVLAEKLETIISRSILNTRPRDYYDVYILWKLQKENIDTGTLKQALQETAKKRETINHIENYSKTLEDIEENQNMIKQWNVYKNKFNYASEIEFIDTCSAVRDILEKIF</sequence>
<dbReference type="OrthoDB" id="9808443at2"/>
<reference evidence="1 2" key="1">
    <citation type="submission" date="2016-05" db="EMBL/GenBank/DDBJ databases">
        <title>Microbial solvent formation.</title>
        <authorList>
            <person name="Poehlein A."/>
            <person name="Montoya Solano J.D."/>
            <person name="Flitsch S."/>
            <person name="Krabben P."/>
            <person name="Duerre P."/>
            <person name="Daniel R."/>
        </authorList>
    </citation>
    <scope>NUCLEOTIDE SEQUENCE [LARGE SCALE GENOMIC DNA]</scope>
    <source>
        <strain evidence="1 2">DSM 2619</strain>
    </source>
</reference>